<dbReference type="Pfam" id="PF02668">
    <property type="entry name" value="TauD"/>
    <property type="match status" value="1"/>
</dbReference>
<evidence type="ECO:0000313" key="5">
    <source>
        <dbReference type="Proteomes" id="UP001569963"/>
    </source>
</evidence>
<keyword evidence="2" id="KW-0408">Iron</keyword>
<organism evidence="4 5">
    <name type="scientific">Actinomadura monticuli</name>
    <dbReference type="NCBI Taxonomy" id="3097367"/>
    <lineage>
        <taxon>Bacteria</taxon>
        <taxon>Bacillati</taxon>
        <taxon>Actinomycetota</taxon>
        <taxon>Actinomycetes</taxon>
        <taxon>Streptosporangiales</taxon>
        <taxon>Thermomonosporaceae</taxon>
        <taxon>Actinomadura</taxon>
    </lineage>
</organism>
<dbReference type="EMBL" id="JAXCEI010000002">
    <property type="protein sequence ID" value="MFA1538104.1"/>
    <property type="molecule type" value="Genomic_DNA"/>
</dbReference>
<protein>
    <submittedName>
        <fullName evidence="4">TauD/TfdA family dioxygenase</fullName>
    </submittedName>
</protein>
<keyword evidence="4" id="KW-0223">Dioxygenase</keyword>
<dbReference type="InterPro" id="IPR003819">
    <property type="entry name" value="TauD/TfdA-like"/>
</dbReference>
<keyword evidence="1" id="KW-0560">Oxidoreductase</keyword>
<evidence type="ECO:0000256" key="2">
    <source>
        <dbReference type="ARBA" id="ARBA00023004"/>
    </source>
</evidence>
<reference evidence="4 5" key="1">
    <citation type="submission" date="2023-11" db="EMBL/GenBank/DDBJ databases">
        <title>Actinomadura monticuli sp. nov., isolated from volcanic ash.</title>
        <authorList>
            <person name="Lee S.D."/>
            <person name="Yang H."/>
            <person name="Kim I.S."/>
        </authorList>
    </citation>
    <scope>NUCLEOTIDE SEQUENCE [LARGE SCALE GENOMIC DNA]</scope>
    <source>
        <strain evidence="4 5">DLS-62</strain>
    </source>
</reference>
<dbReference type="InterPro" id="IPR042098">
    <property type="entry name" value="TauD-like_sf"/>
</dbReference>
<comment type="caution">
    <text evidence="4">The sequence shown here is derived from an EMBL/GenBank/DDBJ whole genome shotgun (WGS) entry which is preliminary data.</text>
</comment>
<dbReference type="Gene3D" id="3.60.130.10">
    <property type="entry name" value="Clavaminate synthase-like"/>
    <property type="match status" value="1"/>
</dbReference>
<sequence length="283" mass="31099">MVHGAFHGNADIDAARSAILDRLGGFPEPRGLTRRTAMVTELLARPHDVAALARRRGALWYQLDRVPECGELRRFAEAIGTPIPEHDPAVRSRVREEVVLEMRNSRESPADVSSEPFSLRSLRLHTEASRRPAADRPDLIVLACVRAPAPGHGLQTLLVSSASVLAGLTDAQLDVLRALTLDDAADTPILRREAGRDVLSFRDFTGDVGWRCADPSVSAEDVTSALIALLLGCYREGHVRGVRWTRAGLLLFDNAQFLHGRTRGSGAEEGDRWLRRIRVICGR</sequence>
<accession>A0ABV4Q7Y6</accession>
<keyword evidence="5" id="KW-1185">Reference proteome</keyword>
<evidence type="ECO:0000256" key="1">
    <source>
        <dbReference type="ARBA" id="ARBA00023002"/>
    </source>
</evidence>
<proteinExistence type="predicted"/>
<dbReference type="RefSeq" id="WP_371947449.1">
    <property type="nucleotide sequence ID" value="NZ_JAXCEI010000002.1"/>
</dbReference>
<feature type="domain" description="TauD/TfdA-like" evidence="3">
    <location>
        <begin position="70"/>
        <end position="277"/>
    </location>
</feature>
<gene>
    <name evidence="4" type="ORF">SM611_04110</name>
</gene>
<dbReference type="Proteomes" id="UP001569963">
    <property type="component" value="Unassembled WGS sequence"/>
</dbReference>
<dbReference type="GO" id="GO:0051213">
    <property type="term" value="F:dioxygenase activity"/>
    <property type="evidence" value="ECO:0007669"/>
    <property type="project" value="UniProtKB-KW"/>
</dbReference>
<dbReference type="SUPFAM" id="SSF51197">
    <property type="entry name" value="Clavaminate synthase-like"/>
    <property type="match status" value="1"/>
</dbReference>
<name>A0ABV4Q7Y6_9ACTN</name>
<evidence type="ECO:0000259" key="3">
    <source>
        <dbReference type="Pfam" id="PF02668"/>
    </source>
</evidence>
<evidence type="ECO:0000313" key="4">
    <source>
        <dbReference type="EMBL" id="MFA1538104.1"/>
    </source>
</evidence>